<keyword evidence="3" id="KW-1185">Reference proteome</keyword>
<dbReference type="OrthoDB" id="3863715at2759"/>
<sequence>MKEGIDTVFKIPRTKILKITFKESAAAKKSTEKGILGLHMSIPPHSIKIEEFTPITTCFKCYAIEDHTTAKCPKPKDYKICSECSSQNHTWKECDVNNKKCVNCDGDHRTIANKCPHRKRAIEEKRQQIKNSNSKSYSSATSRNTNTAPSNFTTTTPIIEKETTTKFMTCMMHAHLINSMNPGSYNDELNRALKLNNLPPVNLPVNPPSKHILNLTSEKQTHSTQENSQNTDSTPSQETLSQPQPIHPKQHISQEELEMPPLEKIQGRAIGFQIITKKSEGWPKETTLTLRNIKEGLDTGLYKFRYTNSTYTEQEIILYLLNNDIDLSNCWCTIEDSQFNKIRNGLHQEHTPPPNKVSKHKHRHRHASK</sequence>
<evidence type="ECO:0008006" key="4">
    <source>
        <dbReference type="Google" id="ProtNLM"/>
    </source>
</evidence>
<accession>A0A5B7DPJ0</accession>
<feature type="compositionally biased region" description="Basic residues" evidence="1">
    <location>
        <begin position="357"/>
        <end position="369"/>
    </location>
</feature>
<name>A0A5B7DPJ0_PORTR</name>
<dbReference type="Proteomes" id="UP000324222">
    <property type="component" value="Unassembled WGS sequence"/>
</dbReference>
<protein>
    <recommendedName>
        <fullName evidence="4">Nucleic-acid-binding protein from transposon X-element</fullName>
    </recommendedName>
</protein>
<feature type="region of interest" description="Disordered" evidence="1">
    <location>
        <begin position="345"/>
        <end position="369"/>
    </location>
</feature>
<dbReference type="AlphaFoldDB" id="A0A5B7DPJ0"/>
<proteinExistence type="predicted"/>
<evidence type="ECO:0000313" key="2">
    <source>
        <dbReference type="EMBL" id="MPC22836.1"/>
    </source>
</evidence>
<gene>
    <name evidence="2" type="ORF">E2C01_015863</name>
</gene>
<feature type="region of interest" description="Disordered" evidence="1">
    <location>
        <begin position="126"/>
        <end position="155"/>
    </location>
</feature>
<organism evidence="2 3">
    <name type="scientific">Portunus trituberculatus</name>
    <name type="common">Swimming crab</name>
    <name type="synonym">Neptunus trituberculatus</name>
    <dbReference type="NCBI Taxonomy" id="210409"/>
    <lineage>
        <taxon>Eukaryota</taxon>
        <taxon>Metazoa</taxon>
        <taxon>Ecdysozoa</taxon>
        <taxon>Arthropoda</taxon>
        <taxon>Crustacea</taxon>
        <taxon>Multicrustacea</taxon>
        <taxon>Malacostraca</taxon>
        <taxon>Eumalacostraca</taxon>
        <taxon>Eucarida</taxon>
        <taxon>Decapoda</taxon>
        <taxon>Pleocyemata</taxon>
        <taxon>Brachyura</taxon>
        <taxon>Eubrachyura</taxon>
        <taxon>Portunoidea</taxon>
        <taxon>Portunidae</taxon>
        <taxon>Portuninae</taxon>
        <taxon>Portunus</taxon>
    </lineage>
</organism>
<comment type="caution">
    <text evidence="2">The sequence shown here is derived from an EMBL/GenBank/DDBJ whole genome shotgun (WGS) entry which is preliminary data.</text>
</comment>
<feature type="compositionally biased region" description="Low complexity" evidence="1">
    <location>
        <begin position="131"/>
        <end position="155"/>
    </location>
</feature>
<feature type="compositionally biased region" description="Polar residues" evidence="1">
    <location>
        <begin position="217"/>
        <end position="244"/>
    </location>
</feature>
<evidence type="ECO:0000313" key="3">
    <source>
        <dbReference type="Proteomes" id="UP000324222"/>
    </source>
</evidence>
<reference evidence="2 3" key="1">
    <citation type="submission" date="2019-05" db="EMBL/GenBank/DDBJ databases">
        <title>Another draft genome of Portunus trituberculatus and its Hox gene families provides insights of decapod evolution.</title>
        <authorList>
            <person name="Jeong J.-H."/>
            <person name="Song I."/>
            <person name="Kim S."/>
            <person name="Choi T."/>
            <person name="Kim D."/>
            <person name="Ryu S."/>
            <person name="Kim W."/>
        </authorList>
    </citation>
    <scope>NUCLEOTIDE SEQUENCE [LARGE SCALE GENOMIC DNA]</scope>
    <source>
        <tissue evidence="2">Muscle</tissue>
    </source>
</reference>
<feature type="region of interest" description="Disordered" evidence="1">
    <location>
        <begin position="217"/>
        <end position="247"/>
    </location>
</feature>
<evidence type="ECO:0000256" key="1">
    <source>
        <dbReference type="SAM" id="MobiDB-lite"/>
    </source>
</evidence>
<dbReference type="EMBL" id="VSRR010001132">
    <property type="protein sequence ID" value="MPC22836.1"/>
    <property type="molecule type" value="Genomic_DNA"/>
</dbReference>